<keyword evidence="6 14" id="KW-0349">Heme</keyword>
<feature type="transmembrane region" description="Helical" evidence="14">
    <location>
        <begin position="96"/>
        <end position="115"/>
    </location>
</feature>
<feature type="transmembrane region" description="Helical" evidence="14">
    <location>
        <begin position="160"/>
        <end position="181"/>
    </location>
</feature>
<accession>A0A1M6LAH9</accession>
<feature type="transmembrane region" description="Helical" evidence="14">
    <location>
        <begin position="12"/>
        <end position="36"/>
    </location>
</feature>
<keyword evidence="5 14" id="KW-1003">Cell membrane</keyword>
<dbReference type="GO" id="GO:0006782">
    <property type="term" value="P:protoporphyrinogen IX biosynthetic process"/>
    <property type="evidence" value="ECO:0007669"/>
    <property type="project" value="UniProtKB-UniRule"/>
</dbReference>
<feature type="binding site" description="axial binding residue" evidence="14">
    <location>
        <position position="101"/>
    </location>
    <ligand>
        <name>heme</name>
        <dbReference type="ChEBI" id="CHEBI:30413"/>
    </ligand>
    <ligandPart>
        <name>Fe</name>
        <dbReference type="ChEBI" id="CHEBI:18248"/>
    </ligandPart>
</feature>
<evidence type="ECO:0000256" key="9">
    <source>
        <dbReference type="ARBA" id="ARBA00022989"/>
    </source>
</evidence>
<dbReference type="PANTHER" id="PTHR40255:SF1">
    <property type="entry name" value="PROTOPORPHYRINOGEN IX OXIDASE"/>
    <property type="match status" value="1"/>
</dbReference>
<dbReference type="EMBL" id="FRAA01000001">
    <property type="protein sequence ID" value="SHJ68162.1"/>
    <property type="molecule type" value="Genomic_DNA"/>
</dbReference>
<dbReference type="UniPathway" id="UPA00251">
    <property type="reaction ID" value="UER00324"/>
</dbReference>
<dbReference type="HAMAP" id="MF_02239">
    <property type="entry name" value="HemJ"/>
    <property type="match status" value="1"/>
</dbReference>
<evidence type="ECO:0000256" key="13">
    <source>
        <dbReference type="ARBA" id="ARBA00048390"/>
    </source>
</evidence>
<comment type="subunit">
    <text evidence="14">Homodimer.</text>
</comment>
<evidence type="ECO:0000256" key="5">
    <source>
        <dbReference type="ARBA" id="ARBA00022475"/>
    </source>
</evidence>
<evidence type="ECO:0000256" key="6">
    <source>
        <dbReference type="ARBA" id="ARBA00022617"/>
    </source>
</evidence>
<keyword evidence="10 14" id="KW-0560">Oxidoreductase</keyword>
<name>A0A1M6LAH9_REIAG</name>
<evidence type="ECO:0000313" key="15">
    <source>
        <dbReference type="EMBL" id="SHJ68162.1"/>
    </source>
</evidence>
<dbReference type="PANTHER" id="PTHR40255">
    <property type="entry name" value="UPF0093 MEMBRANE PROTEIN SLR1790"/>
    <property type="match status" value="1"/>
</dbReference>
<keyword evidence="11 14" id="KW-0408">Iron</keyword>
<comment type="similarity">
    <text evidence="3 14">Belongs to the HemJ family.</text>
</comment>
<dbReference type="Pfam" id="PF03653">
    <property type="entry name" value="UPF0093"/>
    <property type="match status" value="1"/>
</dbReference>
<dbReference type="GO" id="GO:0005886">
    <property type="term" value="C:plasma membrane"/>
    <property type="evidence" value="ECO:0007669"/>
    <property type="project" value="UniProtKB-SubCell"/>
</dbReference>
<keyword evidence="16" id="KW-1185">Reference proteome</keyword>
<evidence type="ECO:0000256" key="11">
    <source>
        <dbReference type="ARBA" id="ARBA00023004"/>
    </source>
</evidence>
<proteinExistence type="inferred from homology"/>
<evidence type="ECO:0000256" key="7">
    <source>
        <dbReference type="ARBA" id="ARBA00022692"/>
    </source>
</evidence>
<evidence type="ECO:0000256" key="2">
    <source>
        <dbReference type="ARBA" id="ARBA00005073"/>
    </source>
</evidence>
<feature type="transmembrane region" description="Helical" evidence="14">
    <location>
        <begin position="136"/>
        <end position="154"/>
    </location>
</feature>
<reference evidence="16" key="1">
    <citation type="submission" date="2016-11" db="EMBL/GenBank/DDBJ databases">
        <authorList>
            <person name="Varghese N."/>
            <person name="Submissions S."/>
        </authorList>
    </citation>
    <scope>NUCLEOTIDE SEQUENCE [LARGE SCALE GENOMIC DNA]</scope>
    <source>
        <strain evidence="16">DSM 26134</strain>
    </source>
</reference>
<dbReference type="AlphaFoldDB" id="A0A1M6LAH9"/>
<dbReference type="Proteomes" id="UP000184474">
    <property type="component" value="Unassembled WGS sequence"/>
</dbReference>
<organism evidence="15 16">
    <name type="scientific">Reichenbachiella agariperforans</name>
    <dbReference type="NCBI Taxonomy" id="156994"/>
    <lineage>
        <taxon>Bacteria</taxon>
        <taxon>Pseudomonadati</taxon>
        <taxon>Bacteroidota</taxon>
        <taxon>Cytophagia</taxon>
        <taxon>Cytophagales</taxon>
        <taxon>Reichenbachiellaceae</taxon>
        <taxon>Reichenbachiella</taxon>
    </lineage>
</organism>
<comment type="catalytic activity">
    <reaction evidence="13 14">
        <text>protoporphyrinogen IX + 3 A = protoporphyrin IX + 3 AH2</text>
        <dbReference type="Rhea" id="RHEA:62000"/>
        <dbReference type="ChEBI" id="CHEBI:13193"/>
        <dbReference type="ChEBI" id="CHEBI:17499"/>
        <dbReference type="ChEBI" id="CHEBI:57306"/>
        <dbReference type="ChEBI" id="CHEBI:57307"/>
    </reaction>
</comment>
<keyword evidence="8 14" id="KW-0479">Metal-binding</keyword>
<comment type="function">
    <text evidence="14">Catalyzes the oxidation of protoporphyrinogen IX to protoporphyrin IX.</text>
</comment>
<protein>
    <recommendedName>
        <fullName evidence="4 14">Protoporphyrinogen IX oxidase</fullName>
        <shortName evidence="14">PPO</shortName>
        <ecNumber evidence="14">1.3.99.-</ecNumber>
    </recommendedName>
</protein>
<evidence type="ECO:0000256" key="3">
    <source>
        <dbReference type="ARBA" id="ARBA00006501"/>
    </source>
</evidence>
<feature type="binding site" description="axial binding residue" evidence="14">
    <location>
        <position position="21"/>
    </location>
    <ligand>
        <name>heme</name>
        <dbReference type="ChEBI" id="CHEBI:30413"/>
    </ligand>
    <ligandPart>
        <name>Fe</name>
        <dbReference type="ChEBI" id="CHEBI:18248"/>
    </ligandPart>
</feature>
<evidence type="ECO:0000256" key="12">
    <source>
        <dbReference type="ARBA" id="ARBA00023136"/>
    </source>
</evidence>
<feature type="transmembrane region" description="Helical" evidence="14">
    <location>
        <begin position="67"/>
        <end position="90"/>
    </location>
</feature>
<dbReference type="GO" id="GO:0070818">
    <property type="term" value="F:protoporphyrinogen oxidase activity"/>
    <property type="evidence" value="ECO:0007669"/>
    <property type="project" value="UniProtKB-UniRule"/>
</dbReference>
<comment type="pathway">
    <text evidence="2 14">Porphyrin-containing compound metabolism; protoporphyrin-IX biosynthesis; protoporphyrin-IX from protoporphyrinogen-IX: step 1/1.</text>
</comment>
<dbReference type="STRING" id="156994.SAMN04488028_101887"/>
<dbReference type="EC" id="1.3.99.-" evidence="14"/>
<gene>
    <name evidence="15" type="ORF">SAMN04488028_101887</name>
</gene>
<keyword evidence="7 14" id="KW-0812">Transmembrane</keyword>
<keyword evidence="9 14" id="KW-1133">Transmembrane helix</keyword>
<evidence type="ECO:0000256" key="8">
    <source>
        <dbReference type="ARBA" id="ARBA00022723"/>
    </source>
</evidence>
<dbReference type="InterPro" id="IPR005265">
    <property type="entry name" value="HemJ-like"/>
</dbReference>
<sequence length="188" mass="22110">MNSIFAKDYFAMIYLYLKATHIIFVVTWFAGLFYMVRLFIYSTEANAKAEPEKSILTKQLLLMQSRLWYIITMPSAVITLFLGGWLAYLMNYWQQPWFHVKLTLLVGLYTYHIICGRLHNQMTKGVFKYSSKQYRIWNEIATLFLFSIVYVVILKNSLNWIWGVVGLIGLSVILMLGIKLYKTVKKDD</sequence>
<keyword evidence="12 14" id="KW-0472">Membrane</keyword>
<comment type="cofactor">
    <cofactor evidence="14">
        <name>heme b</name>
        <dbReference type="ChEBI" id="CHEBI:60344"/>
    </cofactor>
    <text evidence="14">Binds 1 heme b (iron(II)-protoporphyrin IX) group per subunit.</text>
</comment>
<evidence type="ECO:0000313" key="16">
    <source>
        <dbReference type="Proteomes" id="UP000184474"/>
    </source>
</evidence>
<dbReference type="GO" id="GO:0046872">
    <property type="term" value="F:metal ion binding"/>
    <property type="evidence" value="ECO:0007669"/>
    <property type="project" value="UniProtKB-KW"/>
</dbReference>
<evidence type="ECO:0000256" key="14">
    <source>
        <dbReference type="HAMAP-Rule" id="MF_02239"/>
    </source>
</evidence>
<evidence type="ECO:0000256" key="10">
    <source>
        <dbReference type="ARBA" id="ARBA00023002"/>
    </source>
</evidence>
<evidence type="ECO:0000256" key="4">
    <source>
        <dbReference type="ARBA" id="ARBA00017504"/>
    </source>
</evidence>
<evidence type="ECO:0000256" key="1">
    <source>
        <dbReference type="ARBA" id="ARBA00004651"/>
    </source>
</evidence>
<comment type="subcellular location">
    <subcellularLocation>
        <location evidence="1 14">Cell membrane</location>
        <topology evidence="1 14">Multi-pass membrane protein</topology>
    </subcellularLocation>
</comment>